<gene>
    <name evidence="1" type="ORF">ATL45_5051</name>
    <name evidence="2" type="ORF">SAMN05421805_10918</name>
</gene>
<dbReference type="EMBL" id="RBXX01000002">
    <property type="protein sequence ID" value="RKT86673.1"/>
    <property type="molecule type" value="Genomic_DNA"/>
</dbReference>
<keyword evidence="4" id="KW-1185">Reference proteome</keyword>
<organism evidence="2 3">
    <name type="scientific">Saccharopolyspora antimicrobica</name>
    <dbReference type="NCBI Taxonomy" id="455193"/>
    <lineage>
        <taxon>Bacteria</taxon>
        <taxon>Bacillati</taxon>
        <taxon>Actinomycetota</taxon>
        <taxon>Actinomycetes</taxon>
        <taxon>Pseudonocardiales</taxon>
        <taxon>Pseudonocardiaceae</taxon>
        <taxon>Saccharopolyspora</taxon>
    </lineage>
</organism>
<protein>
    <submittedName>
        <fullName evidence="2">Uncharacterized protein</fullName>
    </submittedName>
</protein>
<dbReference type="STRING" id="455193.SAMN05421805_10918"/>
<sequence>MIRRRLLALGLIGAIALAIGIALNRPPETPTGPPVDIQAPEELEKLLPAADEGIFRFPPDADGEVVTRGERFPLEVLAGCSIEPFVSDVVWGIDAGTAGARYVLPQDVEVLVGFVLLDEDEVAAAREALRTGGHCTGRPADADDEGVDVWTKVSRPWFGDVSALYRAAGYYADDEQRPSDLVPGPAYAFTLSGRWLTVMRTGDGSLETAASVYPQLFDRWDERTRAAFLRPAESAGGCGSANLDVAGLPAGKLDESARRALIGLHDVACQGRGDVALAAVSDPLFLDDRVVVRENLAEVPDPGKLAALLETRAEHRNGAIVYRAGDSAAVFSTVHEGGWSWIAWSSYVRACSAAPAGMCDPDPHGPLGGADWQVVLADAGCASSGAGDAVLIDHAVFQDVTGDGKKDALITAACNAGNTIGVGEVRVYDGASPPQSPRLLQVLYRDDPGALGTGLRPEALTVAGDELVVESLTWRADDRRKNPGARQVDRFRWSGSGFARIGGEVRHLW</sequence>
<evidence type="ECO:0000313" key="2">
    <source>
        <dbReference type="EMBL" id="SFO06666.1"/>
    </source>
</evidence>
<reference evidence="2 3" key="1">
    <citation type="submission" date="2016-10" db="EMBL/GenBank/DDBJ databases">
        <authorList>
            <person name="de Groot N.N."/>
        </authorList>
    </citation>
    <scope>NUCLEOTIDE SEQUENCE [LARGE SCALE GENOMIC DNA]</scope>
    <source>
        <strain evidence="2 3">CPCC 201259</strain>
    </source>
</reference>
<evidence type="ECO:0000313" key="1">
    <source>
        <dbReference type="EMBL" id="RKT86673.1"/>
    </source>
</evidence>
<dbReference type="OrthoDB" id="3674675at2"/>
<dbReference type="AlphaFoldDB" id="A0A1I5E5C5"/>
<evidence type="ECO:0000313" key="3">
    <source>
        <dbReference type="Proteomes" id="UP000199398"/>
    </source>
</evidence>
<name>A0A1I5E5C5_9PSEU</name>
<dbReference type="Proteomes" id="UP000270697">
    <property type="component" value="Unassembled WGS sequence"/>
</dbReference>
<reference evidence="1 4" key="2">
    <citation type="submission" date="2018-10" db="EMBL/GenBank/DDBJ databases">
        <title>Sequencing the genomes of 1000 actinobacteria strains.</title>
        <authorList>
            <person name="Klenk H.-P."/>
        </authorList>
    </citation>
    <scope>NUCLEOTIDE SEQUENCE [LARGE SCALE GENOMIC DNA]</scope>
    <source>
        <strain evidence="1 4">DSM 45119</strain>
    </source>
</reference>
<proteinExistence type="predicted"/>
<dbReference type="Proteomes" id="UP000199398">
    <property type="component" value="Unassembled WGS sequence"/>
</dbReference>
<dbReference type="RefSeq" id="WP_093155451.1">
    <property type="nucleotide sequence ID" value="NZ_FOUP01000009.1"/>
</dbReference>
<accession>A0A1I5E5C5</accession>
<evidence type="ECO:0000313" key="4">
    <source>
        <dbReference type="Proteomes" id="UP000270697"/>
    </source>
</evidence>
<dbReference type="EMBL" id="FOUP01000009">
    <property type="protein sequence ID" value="SFO06666.1"/>
    <property type="molecule type" value="Genomic_DNA"/>
</dbReference>